<evidence type="ECO:0000313" key="2">
    <source>
        <dbReference type="Proteomes" id="UP000324800"/>
    </source>
</evidence>
<dbReference type="EMBL" id="SNRW01006153">
    <property type="protein sequence ID" value="KAA6383621.1"/>
    <property type="molecule type" value="Genomic_DNA"/>
</dbReference>
<gene>
    <name evidence="1" type="ORF">EZS28_020851</name>
</gene>
<organism evidence="1 2">
    <name type="scientific">Streblomastix strix</name>
    <dbReference type="NCBI Taxonomy" id="222440"/>
    <lineage>
        <taxon>Eukaryota</taxon>
        <taxon>Metamonada</taxon>
        <taxon>Preaxostyla</taxon>
        <taxon>Oxymonadida</taxon>
        <taxon>Streblomastigidae</taxon>
        <taxon>Streblomastix</taxon>
    </lineage>
</organism>
<accession>A0A5J4VM15</accession>
<proteinExistence type="predicted"/>
<protein>
    <submittedName>
        <fullName evidence="1">Uncharacterized protein</fullName>
    </submittedName>
</protein>
<reference evidence="1 2" key="1">
    <citation type="submission" date="2019-03" db="EMBL/GenBank/DDBJ databases">
        <title>Single cell metagenomics reveals metabolic interactions within the superorganism composed of flagellate Streblomastix strix and complex community of Bacteroidetes bacteria on its surface.</title>
        <authorList>
            <person name="Treitli S.C."/>
            <person name="Kolisko M."/>
            <person name="Husnik F."/>
            <person name="Keeling P."/>
            <person name="Hampl V."/>
        </authorList>
    </citation>
    <scope>NUCLEOTIDE SEQUENCE [LARGE SCALE GENOMIC DNA]</scope>
    <source>
        <strain evidence="1">ST1C</strain>
    </source>
</reference>
<comment type="caution">
    <text evidence="1">The sequence shown here is derived from an EMBL/GenBank/DDBJ whole genome shotgun (WGS) entry which is preliminary data.</text>
</comment>
<dbReference type="AlphaFoldDB" id="A0A5J4VM15"/>
<dbReference type="Proteomes" id="UP000324800">
    <property type="component" value="Unassembled WGS sequence"/>
</dbReference>
<sequence>MVSSGLMLEDSGNWFIMLLSQQSLFQNLQFVTRFQGHPVELIGESGLIIHLTTISRWKEPLSIQGRVLGSV</sequence>
<evidence type="ECO:0000313" key="1">
    <source>
        <dbReference type="EMBL" id="KAA6383621.1"/>
    </source>
</evidence>
<name>A0A5J4VM15_9EUKA</name>